<feature type="domain" description="ABC transporter" evidence="10">
    <location>
        <begin position="18"/>
        <end position="252"/>
    </location>
</feature>
<dbReference type="InterPro" id="IPR013525">
    <property type="entry name" value="ABC2_TM"/>
</dbReference>
<evidence type="ECO:0000256" key="2">
    <source>
        <dbReference type="ARBA" id="ARBA00005814"/>
    </source>
</evidence>
<keyword evidence="5" id="KW-0547">Nucleotide-binding</keyword>
<dbReference type="GO" id="GO:0005886">
    <property type="term" value="C:plasma membrane"/>
    <property type="evidence" value="ECO:0007669"/>
    <property type="project" value="TreeGrafter"/>
</dbReference>
<evidence type="ECO:0000256" key="7">
    <source>
        <dbReference type="ARBA" id="ARBA00022989"/>
    </source>
</evidence>
<sequence>MALVWENLCCEGNKSFCVKLMQGYGSNKKRQILNGLNGHLQFGEMTALMGPSGSGKSTLLNCLIQGQGYPGTHGRIAVASKEKMRSVLITQNERDHLLLKLTVSESLFYASELKNPFSTKTSAHKEIVRNLLMEMDLVKVEHTAVDKCSGGQKKRIAIALELTAITKPNFFFLDEPTSGLDSYSGLKLVSRLRNLAEQLKIAVVIVIHQPSFEILSQFHNLYILSKVGRCLFSGSPTMLQSHLKNYNYESYSSNPADVIISIASCVSKEEDDIVEPTNVDVEAGNNQLDTIKRASDVKKDCEDMMCAMEKRWSSNSHVKSGHEIQTTGLCTSVAEFKIYSLWVLLKRTSITSVLREKRLIFIRLALHVVVALLLTLLYGREIGKEPGCYVNVVSNCSSVEDELRMESKPEQNIRFQFFCLLFLIFAALMPTVLKFPAEIKLFINEHRNGWYRTSFYYISKTLMEIPFQLVFSYCYVYFLYWYSEQIGMDEFYNGIFGFTHWRYQYFMGMQLLACFIAQGIGFMIGVICVNNFTMAIILSSTILLFQALFSGFFVKVADMNIVTETITYSSFVRFTFESLLIILYGKDRCTDGKKSATMFKFSLSDDDLFPNAMWVVGHLIGVRLLAFVVLFKLSNPRAFSIGLNCSCLFDGMGPKLKQTKRFFGSK</sequence>
<keyword evidence="12" id="KW-1185">Reference proteome</keyword>
<dbReference type="InterPro" id="IPR050352">
    <property type="entry name" value="ABCG_transporters"/>
</dbReference>
<dbReference type="EMBL" id="WJQU01000001">
    <property type="protein sequence ID" value="KAJ6649141.1"/>
    <property type="molecule type" value="Genomic_DNA"/>
</dbReference>
<evidence type="ECO:0000256" key="9">
    <source>
        <dbReference type="SAM" id="Phobius"/>
    </source>
</evidence>
<keyword evidence="4 9" id="KW-0812">Transmembrane</keyword>
<comment type="subcellular location">
    <subcellularLocation>
        <location evidence="1">Membrane</location>
        <topology evidence="1">Multi-pass membrane protein</topology>
    </subcellularLocation>
</comment>
<dbReference type="Proteomes" id="UP001151699">
    <property type="component" value="Chromosome A"/>
</dbReference>
<dbReference type="SMART" id="SM00382">
    <property type="entry name" value="AAA"/>
    <property type="match status" value="1"/>
</dbReference>
<dbReference type="SUPFAM" id="SSF52540">
    <property type="entry name" value="P-loop containing nucleoside triphosphate hydrolases"/>
    <property type="match status" value="1"/>
</dbReference>
<dbReference type="PROSITE" id="PS00211">
    <property type="entry name" value="ABC_TRANSPORTER_1"/>
    <property type="match status" value="1"/>
</dbReference>
<feature type="transmembrane region" description="Helical" evidence="9">
    <location>
        <begin position="532"/>
        <end position="554"/>
    </location>
</feature>
<dbReference type="InterPro" id="IPR003439">
    <property type="entry name" value="ABC_transporter-like_ATP-bd"/>
</dbReference>
<evidence type="ECO:0000313" key="12">
    <source>
        <dbReference type="Proteomes" id="UP001151699"/>
    </source>
</evidence>
<accession>A0A9Q0NGK7</accession>
<keyword evidence="3" id="KW-0813">Transport</keyword>
<dbReference type="AlphaFoldDB" id="A0A9Q0NGK7"/>
<dbReference type="PANTHER" id="PTHR48041">
    <property type="entry name" value="ABC TRANSPORTER G FAMILY MEMBER 28"/>
    <property type="match status" value="1"/>
</dbReference>
<feature type="transmembrane region" description="Helical" evidence="9">
    <location>
        <begin position="612"/>
        <end position="631"/>
    </location>
</feature>
<dbReference type="Gene3D" id="3.40.50.300">
    <property type="entry name" value="P-loop containing nucleotide triphosphate hydrolases"/>
    <property type="match status" value="1"/>
</dbReference>
<protein>
    <submittedName>
        <fullName evidence="11">ATP-binding cassette subfamily G member 4</fullName>
    </submittedName>
</protein>
<evidence type="ECO:0000313" key="11">
    <source>
        <dbReference type="EMBL" id="KAJ6649141.1"/>
    </source>
</evidence>
<keyword evidence="6 11" id="KW-0067">ATP-binding</keyword>
<dbReference type="InterPro" id="IPR027417">
    <property type="entry name" value="P-loop_NTPase"/>
</dbReference>
<evidence type="ECO:0000256" key="4">
    <source>
        <dbReference type="ARBA" id="ARBA00022692"/>
    </source>
</evidence>
<gene>
    <name evidence="11" type="primary">Abcg4_3</name>
    <name evidence="11" type="ORF">Bhyg_04374</name>
</gene>
<dbReference type="GO" id="GO:0016887">
    <property type="term" value="F:ATP hydrolysis activity"/>
    <property type="evidence" value="ECO:0007669"/>
    <property type="project" value="InterPro"/>
</dbReference>
<evidence type="ECO:0000256" key="1">
    <source>
        <dbReference type="ARBA" id="ARBA00004141"/>
    </source>
</evidence>
<dbReference type="InterPro" id="IPR017871">
    <property type="entry name" value="ABC_transporter-like_CS"/>
</dbReference>
<dbReference type="GO" id="GO:0140359">
    <property type="term" value="F:ABC-type transporter activity"/>
    <property type="evidence" value="ECO:0007669"/>
    <property type="project" value="InterPro"/>
</dbReference>
<comment type="caution">
    <text evidence="11">The sequence shown here is derived from an EMBL/GenBank/DDBJ whole genome shotgun (WGS) entry which is preliminary data.</text>
</comment>
<keyword evidence="7 9" id="KW-1133">Transmembrane helix</keyword>
<dbReference type="PANTHER" id="PTHR48041:SF78">
    <property type="entry name" value="ABC TRANSPORTER EXPRESSED IN TRACHEA, ISOFORM A"/>
    <property type="match status" value="1"/>
</dbReference>
<proteinExistence type="inferred from homology"/>
<name>A0A9Q0NGK7_9DIPT</name>
<organism evidence="11 12">
    <name type="scientific">Pseudolycoriella hygida</name>
    <dbReference type="NCBI Taxonomy" id="35572"/>
    <lineage>
        <taxon>Eukaryota</taxon>
        <taxon>Metazoa</taxon>
        <taxon>Ecdysozoa</taxon>
        <taxon>Arthropoda</taxon>
        <taxon>Hexapoda</taxon>
        <taxon>Insecta</taxon>
        <taxon>Pterygota</taxon>
        <taxon>Neoptera</taxon>
        <taxon>Endopterygota</taxon>
        <taxon>Diptera</taxon>
        <taxon>Nematocera</taxon>
        <taxon>Sciaroidea</taxon>
        <taxon>Sciaridae</taxon>
        <taxon>Pseudolycoriella</taxon>
    </lineage>
</organism>
<comment type="similarity">
    <text evidence="2">Belongs to the ABC transporter superfamily. ABCG family. Eye pigment precursor importer (TC 3.A.1.204) subfamily.</text>
</comment>
<dbReference type="PROSITE" id="PS50893">
    <property type="entry name" value="ABC_TRANSPORTER_2"/>
    <property type="match status" value="1"/>
</dbReference>
<feature type="transmembrane region" description="Helical" evidence="9">
    <location>
        <begin position="465"/>
        <end position="482"/>
    </location>
</feature>
<dbReference type="GO" id="GO:0005524">
    <property type="term" value="F:ATP binding"/>
    <property type="evidence" value="ECO:0007669"/>
    <property type="project" value="UniProtKB-KW"/>
</dbReference>
<dbReference type="OrthoDB" id="10042850at2759"/>
<feature type="transmembrane region" description="Helical" evidence="9">
    <location>
        <begin position="360"/>
        <end position="379"/>
    </location>
</feature>
<feature type="transmembrane region" description="Helical" evidence="9">
    <location>
        <begin position="413"/>
        <end position="433"/>
    </location>
</feature>
<dbReference type="Pfam" id="PF01061">
    <property type="entry name" value="ABC2_membrane"/>
    <property type="match status" value="1"/>
</dbReference>
<evidence type="ECO:0000256" key="6">
    <source>
        <dbReference type="ARBA" id="ARBA00022840"/>
    </source>
</evidence>
<evidence type="ECO:0000256" key="3">
    <source>
        <dbReference type="ARBA" id="ARBA00022448"/>
    </source>
</evidence>
<keyword evidence="8 9" id="KW-0472">Membrane</keyword>
<reference evidence="11" key="1">
    <citation type="submission" date="2022-07" db="EMBL/GenBank/DDBJ databases">
        <authorList>
            <person name="Trinca V."/>
            <person name="Uliana J.V.C."/>
            <person name="Torres T.T."/>
            <person name="Ward R.J."/>
            <person name="Monesi N."/>
        </authorList>
    </citation>
    <scope>NUCLEOTIDE SEQUENCE</scope>
    <source>
        <strain evidence="11">HSMRA1968</strain>
        <tissue evidence="11">Whole embryos</tissue>
    </source>
</reference>
<evidence type="ECO:0000256" key="5">
    <source>
        <dbReference type="ARBA" id="ARBA00022741"/>
    </source>
</evidence>
<dbReference type="InterPro" id="IPR003593">
    <property type="entry name" value="AAA+_ATPase"/>
</dbReference>
<evidence type="ECO:0000256" key="8">
    <source>
        <dbReference type="ARBA" id="ARBA00023136"/>
    </source>
</evidence>
<feature type="transmembrane region" description="Helical" evidence="9">
    <location>
        <begin position="503"/>
        <end position="526"/>
    </location>
</feature>
<feature type="transmembrane region" description="Helical" evidence="9">
    <location>
        <begin position="566"/>
        <end position="585"/>
    </location>
</feature>
<dbReference type="Pfam" id="PF00005">
    <property type="entry name" value="ABC_tran"/>
    <property type="match status" value="1"/>
</dbReference>
<evidence type="ECO:0000259" key="10">
    <source>
        <dbReference type="PROSITE" id="PS50893"/>
    </source>
</evidence>